<feature type="transmembrane region" description="Helical" evidence="1">
    <location>
        <begin position="159"/>
        <end position="175"/>
    </location>
</feature>
<gene>
    <name evidence="2" type="ORF">JDV75_05050</name>
</gene>
<feature type="transmembrane region" description="Helical" evidence="1">
    <location>
        <begin position="180"/>
        <end position="200"/>
    </location>
</feature>
<organism evidence="2 3">
    <name type="scientific">Corynebacterium meridianum</name>
    <dbReference type="NCBI Taxonomy" id="2765363"/>
    <lineage>
        <taxon>Bacteria</taxon>
        <taxon>Bacillati</taxon>
        <taxon>Actinomycetota</taxon>
        <taxon>Actinomycetes</taxon>
        <taxon>Mycobacteriales</taxon>
        <taxon>Corynebacteriaceae</taxon>
        <taxon>Corynebacterium</taxon>
    </lineage>
</organism>
<feature type="transmembrane region" description="Helical" evidence="1">
    <location>
        <begin position="112"/>
        <end position="139"/>
    </location>
</feature>
<accession>A0A934I2X3</accession>
<keyword evidence="1" id="KW-0472">Membrane</keyword>
<evidence type="ECO:0000256" key="1">
    <source>
        <dbReference type="SAM" id="Phobius"/>
    </source>
</evidence>
<keyword evidence="1" id="KW-0812">Transmembrane</keyword>
<reference evidence="2" key="1">
    <citation type="submission" date="2020-12" db="EMBL/GenBank/DDBJ databases">
        <title>Genome public.</title>
        <authorList>
            <person name="Sun Q."/>
        </authorList>
    </citation>
    <scope>NUCLEOTIDE SEQUENCE</scope>
    <source>
        <strain evidence="2">CCM 8863</strain>
    </source>
</reference>
<dbReference type="Proteomes" id="UP000645966">
    <property type="component" value="Unassembled WGS sequence"/>
</dbReference>
<comment type="caution">
    <text evidence="2">The sequence shown here is derived from an EMBL/GenBank/DDBJ whole genome shotgun (WGS) entry which is preliminary data.</text>
</comment>
<name>A0A934I2X3_9CORY</name>
<keyword evidence="1" id="KW-1133">Transmembrane helix</keyword>
<feature type="transmembrane region" description="Helical" evidence="1">
    <location>
        <begin position="74"/>
        <end position="91"/>
    </location>
</feature>
<sequence length="260" mass="27333">MTASTPVCQTTGTDRRPGYGGLLAAVITELTSVRSHLVFLAAVILVIPAFAVGMRLVQNDGPLTLRDLTVGTDLSFLIAGFAAAAIIGGTYRHHSIAWMWMMDNRRGRGTALRVGVVLIGALAGLALGLALACGAVLLIGDTLPTDIPGEQLREFRFDLIKFVTAVVLTALLAVITRSTVLASLIFAADVFVIEAMVYALPVQALKDVGWVLPFLSGQIANGSSIPGITATPLQGGVALACWVVVLGGLAWWSDTRRAIR</sequence>
<dbReference type="AlphaFoldDB" id="A0A934I2X3"/>
<dbReference type="RefSeq" id="WP_198738141.1">
    <property type="nucleotide sequence ID" value="NZ_JAEIOS010000011.1"/>
</dbReference>
<feature type="transmembrane region" description="Helical" evidence="1">
    <location>
        <begin position="37"/>
        <end position="54"/>
    </location>
</feature>
<evidence type="ECO:0000313" key="2">
    <source>
        <dbReference type="EMBL" id="MBI8989126.1"/>
    </source>
</evidence>
<feature type="transmembrane region" description="Helical" evidence="1">
    <location>
        <begin position="233"/>
        <end position="252"/>
    </location>
</feature>
<keyword evidence="3" id="KW-1185">Reference proteome</keyword>
<protein>
    <submittedName>
        <fullName evidence="2">Uncharacterized protein</fullName>
    </submittedName>
</protein>
<proteinExistence type="predicted"/>
<dbReference type="EMBL" id="JAEIOS010000011">
    <property type="protein sequence ID" value="MBI8989126.1"/>
    <property type="molecule type" value="Genomic_DNA"/>
</dbReference>
<evidence type="ECO:0000313" key="3">
    <source>
        <dbReference type="Proteomes" id="UP000645966"/>
    </source>
</evidence>